<keyword evidence="8" id="KW-1185">Reference proteome</keyword>
<keyword evidence="4 6" id="KW-1133">Transmembrane helix</keyword>
<dbReference type="Proteomes" id="UP000053477">
    <property type="component" value="Unassembled WGS sequence"/>
</dbReference>
<evidence type="ECO:0000256" key="1">
    <source>
        <dbReference type="ARBA" id="ARBA00004141"/>
    </source>
</evidence>
<dbReference type="AlphaFoldDB" id="A0A0H2RSE4"/>
<dbReference type="SUPFAM" id="SSF103473">
    <property type="entry name" value="MFS general substrate transporter"/>
    <property type="match status" value="1"/>
</dbReference>
<feature type="transmembrane region" description="Helical" evidence="6">
    <location>
        <begin position="12"/>
        <end position="34"/>
    </location>
</feature>
<gene>
    <name evidence="7" type="ORF">SCHPADRAFT_299803</name>
</gene>
<keyword evidence="3 6" id="KW-0812">Transmembrane</keyword>
<evidence type="ECO:0000256" key="3">
    <source>
        <dbReference type="ARBA" id="ARBA00022692"/>
    </source>
</evidence>
<dbReference type="OrthoDB" id="419616at2759"/>
<feature type="transmembrane region" description="Helical" evidence="6">
    <location>
        <begin position="234"/>
        <end position="254"/>
    </location>
</feature>
<dbReference type="Gene3D" id="1.20.1250.20">
    <property type="entry name" value="MFS general substrate transporter like domains"/>
    <property type="match status" value="1"/>
</dbReference>
<protein>
    <recommendedName>
        <fullName evidence="9">MFS general substrate transporter</fullName>
    </recommendedName>
</protein>
<comment type="subcellular location">
    <subcellularLocation>
        <location evidence="1">Membrane</location>
        <topology evidence="1">Multi-pass membrane protein</topology>
    </subcellularLocation>
</comment>
<evidence type="ECO:0000256" key="6">
    <source>
        <dbReference type="SAM" id="Phobius"/>
    </source>
</evidence>
<dbReference type="InParanoid" id="A0A0H2RSE4"/>
<reference evidence="7 8" key="1">
    <citation type="submission" date="2015-04" db="EMBL/GenBank/DDBJ databases">
        <title>Complete genome sequence of Schizopora paradoxa KUC8140, a cosmopolitan wood degrader in East Asia.</title>
        <authorList>
            <consortium name="DOE Joint Genome Institute"/>
            <person name="Min B."/>
            <person name="Park H."/>
            <person name="Jang Y."/>
            <person name="Kim J.-J."/>
            <person name="Kim K.H."/>
            <person name="Pangilinan J."/>
            <person name="Lipzen A."/>
            <person name="Riley R."/>
            <person name="Grigoriev I.V."/>
            <person name="Spatafora J.W."/>
            <person name="Choi I.-G."/>
        </authorList>
    </citation>
    <scope>NUCLEOTIDE SEQUENCE [LARGE SCALE GENOMIC DNA]</scope>
    <source>
        <strain evidence="7 8">KUC8140</strain>
    </source>
</reference>
<evidence type="ECO:0000256" key="5">
    <source>
        <dbReference type="ARBA" id="ARBA00023136"/>
    </source>
</evidence>
<name>A0A0H2RSE4_9AGAM</name>
<evidence type="ECO:0000313" key="8">
    <source>
        <dbReference type="Proteomes" id="UP000053477"/>
    </source>
</evidence>
<organism evidence="7 8">
    <name type="scientific">Schizopora paradoxa</name>
    <dbReference type="NCBI Taxonomy" id="27342"/>
    <lineage>
        <taxon>Eukaryota</taxon>
        <taxon>Fungi</taxon>
        <taxon>Dikarya</taxon>
        <taxon>Basidiomycota</taxon>
        <taxon>Agaricomycotina</taxon>
        <taxon>Agaricomycetes</taxon>
        <taxon>Hymenochaetales</taxon>
        <taxon>Schizoporaceae</taxon>
        <taxon>Schizopora</taxon>
    </lineage>
</organism>
<dbReference type="GO" id="GO:0016020">
    <property type="term" value="C:membrane"/>
    <property type="evidence" value="ECO:0007669"/>
    <property type="project" value="UniProtKB-SubCell"/>
</dbReference>
<evidence type="ECO:0000256" key="4">
    <source>
        <dbReference type="ARBA" id="ARBA00022989"/>
    </source>
</evidence>
<feature type="transmembrane region" description="Helical" evidence="6">
    <location>
        <begin position="260"/>
        <end position="280"/>
    </location>
</feature>
<evidence type="ECO:0000313" key="7">
    <source>
        <dbReference type="EMBL" id="KLO14774.1"/>
    </source>
</evidence>
<dbReference type="EMBL" id="KQ085939">
    <property type="protein sequence ID" value="KLO14774.1"/>
    <property type="molecule type" value="Genomic_DNA"/>
</dbReference>
<evidence type="ECO:0008006" key="9">
    <source>
        <dbReference type="Google" id="ProtNLM"/>
    </source>
</evidence>
<evidence type="ECO:0000256" key="2">
    <source>
        <dbReference type="ARBA" id="ARBA00022448"/>
    </source>
</evidence>
<feature type="transmembrane region" description="Helical" evidence="6">
    <location>
        <begin position="160"/>
        <end position="179"/>
    </location>
</feature>
<accession>A0A0H2RSE4</accession>
<feature type="transmembrane region" description="Helical" evidence="6">
    <location>
        <begin position="191"/>
        <end position="213"/>
    </location>
</feature>
<proteinExistence type="predicted"/>
<keyword evidence="5 6" id="KW-0472">Membrane</keyword>
<dbReference type="PANTHER" id="PTHR23504:SF15">
    <property type="entry name" value="MAJOR FACILITATOR SUPERFAMILY (MFS) PROFILE DOMAIN-CONTAINING PROTEIN"/>
    <property type="match status" value="1"/>
</dbReference>
<sequence length="299" mass="32595">MFDTPFWNKFPFALPCFISAAFAIVAVVLGFFFADETLASKTSGRTASSSRFEASSSRSVTGTQDVRNVKRGWQRYLDRSMYTPHLLSVLISTIMMGFTSEIFFAVYPLFAFTPISSGGLGLSEAQIGVHMAARSLNNVLVLMLYTPIHNRLGAISTMKLAMVFWPVSAVFFPLLNVLARQGAVGTLGFNILVGIFFTLWSFAGICWSALQIVTNDASPSASALATVNSISQMMSFLCLGVAPAFITSLFAFSIKSQIASGNLVWIIIFGFASVGTLQVLTLKESTHDWREDYKNGDAE</sequence>
<dbReference type="InterPro" id="IPR036259">
    <property type="entry name" value="MFS_trans_sf"/>
</dbReference>
<feature type="transmembrane region" description="Helical" evidence="6">
    <location>
        <begin position="85"/>
        <end position="107"/>
    </location>
</feature>
<keyword evidence="2" id="KW-0813">Transport</keyword>
<dbReference type="PANTHER" id="PTHR23504">
    <property type="entry name" value="MAJOR FACILITATOR SUPERFAMILY DOMAIN-CONTAINING PROTEIN 10"/>
    <property type="match status" value="1"/>
</dbReference>